<keyword evidence="6 8" id="KW-0560">Oxidoreductase</keyword>
<dbReference type="GO" id="GO:0046452">
    <property type="term" value="P:dihydrofolate metabolic process"/>
    <property type="evidence" value="ECO:0007669"/>
    <property type="project" value="TreeGrafter"/>
</dbReference>
<dbReference type="Proteomes" id="UP000193862">
    <property type="component" value="Unassembled WGS sequence"/>
</dbReference>
<dbReference type="Gene3D" id="3.40.430.10">
    <property type="entry name" value="Dihydrofolate Reductase, subunit A"/>
    <property type="match status" value="1"/>
</dbReference>
<dbReference type="InterPro" id="IPR001796">
    <property type="entry name" value="DHFR_dom"/>
</dbReference>
<dbReference type="OrthoDB" id="9804315at2"/>
<evidence type="ECO:0000313" key="12">
    <source>
        <dbReference type="Proteomes" id="UP000193862"/>
    </source>
</evidence>
<keyword evidence="12" id="KW-1185">Reference proteome</keyword>
<gene>
    <name evidence="11" type="primary">folA</name>
    <name evidence="11" type="ORF">AQS8620_02144</name>
</gene>
<evidence type="ECO:0000256" key="1">
    <source>
        <dbReference type="ARBA" id="ARBA00004903"/>
    </source>
</evidence>
<evidence type="ECO:0000256" key="5">
    <source>
        <dbReference type="ARBA" id="ARBA00022857"/>
    </source>
</evidence>
<dbReference type="EMBL" id="FWFS01000007">
    <property type="protein sequence ID" value="SLN50028.1"/>
    <property type="molecule type" value="Genomic_DNA"/>
</dbReference>
<comment type="pathway">
    <text evidence="1 8">Cofactor biosynthesis; tetrahydrofolate biosynthesis; 5,6,7,8-tetrahydrofolate from 7,8-dihydrofolate: step 1/1.</text>
</comment>
<name>A0A1Y5SWE3_9RHOB</name>
<dbReference type="InterPro" id="IPR012259">
    <property type="entry name" value="DHFR"/>
</dbReference>
<evidence type="ECO:0000256" key="6">
    <source>
        <dbReference type="ARBA" id="ARBA00023002"/>
    </source>
</evidence>
<protein>
    <recommendedName>
        <fullName evidence="3 8">Dihydrofolate reductase</fullName>
        <ecNumber evidence="3 8">1.5.1.3</ecNumber>
    </recommendedName>
</protein>
<dbReference type="PROSITE" id="PS51330">
    <property type="entry name" value="DHFR_2"/>
    <property type="match status" value="1"/>
</dbReference>
<evidence type="ECO:0000256" key="2">
    <source>
        <dbReference type="ARBA" id="ARBA00009539"/>
    </source>
</evidence>
<keyword evidence="5 8" id="KW-0521">NADP</keyword>
<feature type="domain" description="DHFR" evidence="10">
    <location>
        <begin position="1"/>
        <end position="163"/>
    </location>
</feature>
<evidence type="ECO:0000256" key="8">
    <source>
        <dbReference type="PIRNR" id="PIRNR000194"/>
    </source>
</evidence>
<accession>A0A1Y5SWE3</accession>
<dbReference type="GO" id="GO:0006730">
    <property type="term" value="P:one-carbon metabolic process"/>
    <property type="evidence" value="ECO:0007669"/>
    <property type="project" value="UniProtKB-KW"/>
</dbReference>
<dbReference type="GO" id="GO:0004146">
    <property type="term" value="F:dihydrofolate reductase activity"/>
    <property type="evidence" value="ECO:0007669"/>
    <property type="project" value="UniProtKB-EC"/>
</dbReference>
<dbReference type="InterPro" id="IPR017925">
    <property type="entry name" value="DHFR_CS"/>
</dbReference>
<keyword evidence="4 8" id="KW-0554">One-carbon metabolism</keyword>
<sequence>MISLIVARARGGAIGRGGDIPWDIPEDLKAFWRETMGGAVIMGRRTWESLPVKPLKSRFNIVVSRSEVVGAGASCTSLEAALCVARDAGYHRIYGMGGQAIYAALLPQADRLLVSEVDLEVPDADTFFPDFDAEAWREVGRQVLRAGGAQDAGPPCVMRELLRA</sequence>
<evidence type="ECO:0000259" key="10">
    <source>
        <dbReference type="PROSITE" id="PS51330"/>
    </source>
</evidence>
<comment type="function">
    <text evidence="7 8">Key enzyme in folate metabolism. Catalyzes an essential reaction for de novo glycine and purine synthesis, and for DNA precursor synthesis.</text>
</comment>
<dbReference type="GO" id="GO:0046654">
    <property type="term" value="P:tetrahydrofolate biosynthetic process"/>
    <property type="evidence" value="ECO:0007669"/>
    <property type="project" value="UniProtKB-UniPathway"/>
</dbReference>
<dbReference type="UniPathway" id="UPA00077">
    <property type="reaction ID" value="UER00158"/>
</dbReference>
<comment type="similarity">
    <text evidence="2 8 9">Belongs to the dihydrofolate reductase family.</text>
</comment>
<dbReference type="PROSITE" id="PS00075">
    <property type="entry name" value="DHFR_1"/>
    <property type="match status" value="1"/>
</dbReference>
<evidence type="ECO:0000313" key="11">
    <source>
        <dbReference type="EMBL" id="SLN50028.1"/>
    </source>
</evidence>
<dbReference type="GO" id="GO:0050661">
    <property type="term" value="F:NADP binding"/>
    <property type="evidence" value="ECO:0007669"/>
    <property type="project" value="InterPro"/>
</dbReference>
<proteinExistence type="inferred from homology"/>
<dbReference type="PANTHER" id="PTHR48069">
    <property type="entry name" value="DIHYDROFOLATE REDUCTASE"/>
    <property type="match status" value="1"/>
</dbReference>
<dbReference type="AlphaFoldDB" id="A0A1Y5SWE3"/>
<comment type="catalytic activity">
    <reaction evidence="8">
        <text>(6S)-5,6,7,8-tetrahydrofolate + NADP(+) = 7,8-dihydrofolate + NADPH + H(+)</text>
        <dbReference type="Rhea" id="RHEA:15009"/>
        <dbReference type="ChEBI" id="CHEBI:15378"/>
        <dbReference type="ChEBI" id="CHEBI:57451"/>
        <dbReference type="ChEBI" id="CHEBI:57453"/>
        <dbReference type="ChEBI" id="CHEBI:57783"/>
        <dbReference type="ChEBI" id="CHEBI:58349"/>
        <dbReference type="EC" id="1.5.1.3"/>
    </reaction>
</comment>
<dbReference type="PANTHER" id="PTHR48069:SF3">
    <property type="entry name" value="DIHYDROFOLATE REDUCTASE"/>
    <property type="match status" value="1"/>
</dbReference>
<dbReference type="RefSeq" id="WP_085836855.1">
    <property type="nucleotide sequence ID" value="NZ_FWFS01000007.1"/>
</dbReference>
<dbReference type="PIRSF" id="PIRSF000194">
    <property type="entry name" value="DHFR"/>
    <property type="match status" value="1"/>
</dbReference>
<dbReference type="PRINTS" id="PR00070">
    <property type="entry name" value="DHFR"/>
</dbReference>
<organism evidence="11 12">
    <name type="scientific">Aquimixticola soesokkakensis</name>
    <dbReference type="NCBI Taxonomy" id="1519096"/>
    <lineage>
        <taxon>Bacteria</taxon>
        <taxon>Pseudomonadati</taxon>
        <taxon>Pseudomonadota</taxon>
        <taxon>Alphaproteobacteria</taxon>
        <taxon>Rhodobacterales</taxon>
        <taxon>Paracoccaceae</taxon>
        <taxon>Aquimixticola</taxon>
    </lineage>
</organism>
<dbReference type="Pfam" id="PF00186">
    <property type="entry name" value="DHFR_1"/>
    <property type="match status" value="1"/>
</dbReference>
<dbReference type="GO" id="GO:0046655">
    <property type="term" value="P:folic acid metabolic process"/>
    <property type="evidence" value="ECO:0007669"/>
    <property type="project" value="TreeGrafter"/>
</dbReference>
<dbReference type="CDD" id="cd00209">
    <property type="entry name" value="DHFR"/>
    <property type="match status" value="1"/>
</dbReference>
<dbReference type="SUPFAM" id="SSF53597">
    <property type="entry name" value="Dihydrofolate reductase-like"/>
    <property type="match status" value="1"/>
</dbReference>
<dbReference type="InterPro" id="IPR024072">
    <property type="entry name" value="DHFR-like_dom_sf"/>
</dbReference>
<evidence type="ECO:0000256" key="4">
    <source>
        <dbReference type="ARBA" id="ARBA00022563"/>
    </source>
</evidence>
<evidence type="ECO:0000256" key="7">
    <source>
        <dbReference type="ARBA" id="ARBA00025067"/>
    </source>
</evidence>
<evidence type="ECO:0000256" key="3">
    <source>
        <dbReference type="ARBA" id="ARBA00012856"/>
    </source>
</evidence>
<reference evidence="11 12" key="1">
    <citation type="submission" date="2017-03" db="EMBL/GenBank/DDBJ databases">
        <authorList>
            <person name="Afonso C.L."/>
            <person name="Miller P.J."/>
            <person name="Scott M.A."/>
            <person name="Spackman E."/>
            <person name="Goraichik I."/>
            <person name="Dimitrov K.M."/>
            <person name="Suarez D.L."/>
            <person name="Swayne D.E."/>
        </authorList>
    </citation>
    <scope>NUCLEOTIDE SEQUENCE [LARGE SCALE GENOMIC DNA]</scope>
    <source>
        <strain evidence="11 12">CECT 8620</strain>
    </source>
</reference>
<dbReference type="EC" id="1.5.1.3" evidence="3 8"/>
<evidence type="ECO:0000256" key="9">
    <source>
        <dbReference type="RuleBase" id="RU004474"/>
    </source>
</evidence>